<protein>
    <submittedName>
        <fullName evidence="2">Uncharacterized protein</fullName>
    </submittedName>
</protein>
<name>A0A6J7WBI4_9CAUD</name>
<proteinExistence type="predicted"/>
<feature type="region of interest" description="Disordered" evidence="1">
    <location>
        <begin position="1"/>
        <end position="22"/>
    </location>
</feature>
<sequence length="65" mass="7310">MTKQTPAEMIGLTPPANPADELDIRPVRVTMDQNGTWHAIQTPDANLELVFSRKTLKLIRVKLVK</sequence>
<gene>
    <name evidence="2" type="ORF">UFOVP151_30</name>
</gene>
<evidence type="ECO:0000313" key="2">
    <source>
        <dbReference type="EMBL" id="CAB5162454.1"/>
    </source>
</evidence>
<evidence type="ECO:0000256" key="1">
    <source>
        <dbReference type="SAM" id="MobiDB-lite"/>
    </source>
</evidence>
<accession>A0A6J7WBI4</accession>
<organism evidence="2">
    <name type="scientific">uncultured Caudovirales phage</name>
    <dbReference type="NCBI Taxonomy" id="2100421"/>
    <lineage>
        <taxon>Viruses</taxon>
        <taxon>Duplodnaviria</taxon>
        <taxon>Heunggongvirae</taxon>
        <taxon>Uroviricota</taxon>
        <taxon>Caudoviricetes</taxon>
        <taxon>Peduoviridae</taxon>
        <taxon>Maltschvirus</taxon>
        <taxon>Maltschvirus maltsch</taxon>
    </lineage>
</organism>
<dbReference type="EMBL" id="LR798201">
    <property type="protein sequence ID" value="CAB5162454.1"/>
    <property type="molecule type" value="Genomic_DNA"/>
</dbReference>
<reference evidence="2" key="1">
    <citation type="submission" date="2020-05" db="EMBL/GenBank/DDBJ databases">
        <authorList>
            <person name="Chiriac C."/>
            <person name="Salcher M."/>
            <person name="Ghai R."/>
            <person name="Kavagutti S V."/>
        </authorList>
    </citation>
    <scope>NUCLEOTIDE SEQUENCE</scope>
</reference>